<proteinExistence type="predicted"/>
<protein>
    <submittedName>
        <fullName evidence="2">Uncharacterized protein</fullName>
    </submittedName>
</protein>
<gene>
    <name evidence="2" type="ORF">AERO8C_160219</name>
</gene>
<sequence length="118" mass="11953">MRGVTRIVLAVSASITASGNGAAVNVSDFQGICQIIMNSGPTNAGTSTTKLQHSDDGSTNWTDVPNGAFPAVGTTAAAPSITMNSDALKKFVRVVDTLAGGANAVVRGVSLVGRKQYT</sequence>
<feature type="chain" id="PRO_5024955338" evidence="1">
    <location>
        <begin position="24"/>
        <end position="118"/>
    </location>
</feature>
<dbReference type="AlphaFoldDB" id="A0A653KY18"/>
<organism evidence="2 3">
    <name type="scientific">Aeromonas veronii</name>
    <dbReference type="NCBI Taxonomy" id="654"/>
    <lineage>
        <taxon>Bacteria</taxon>
        <taxon>Pseudomonadati</taxon>
        <taxon>Pseudomonadota</taxon>
        <taxon>Gammaproteobacteria</taxon>
        <taxon>Aeromonadales</taxon>
        <taxon>Aeromonadaceae</taxon>
        <taxon>Aeromonas</taxon>
    </lineage>
</organism>
<evidence type="ECO:0000256" key="1">
    <source>
        <dbReference type="SAM" id="SignalP"/>
    </source>
</evidence>
<name>A0A653KY18_AERVE</name>
<dbReference type="EMBL" id="CABWLC010000008">
    <property type="protein sequence ID" value="VXA84066.1"/>
    <property type="molecule type" value="Genomic_DNA"/>
</dbReference>
<accession>A0A653KY18</accession>
<evidence type="ECO:0000313" key="2">
    <source>
        <dbReference type="EMBL" id="VXA84066.1"/>
    </source>
</evidence>
<dbReference type="RefSeq" id="WP_159158946.1">
    <property type="nucleotide sequence ID" value="NZ_LR732798.1"/>
</dbReference>
<feature type="signal peptide" evidence="1">
    <location>
        <begin position="1"/>
        <end position="23"/>
    </location>
</feature>
<evidence type="ECO:0000313" key="3">
    <source>
        <dbReference type="Proteomes" id="UP000439123"/>
    </source>
</evidence>
<dbReference type="Proteomes" id="UP000439123">
    <property type="component" value="Unassembled WGS sequence"/>
</dbReference>
<reference evidence="2 3" key="1">
    <citation type="submission" date="2019-10" db="EMBL/GenBank/DDBJ databases">
        <authorList>
            <person name="Karimi E."/>
        </authorList>
    </citation>
    <scope>NUCLEOTIDE SEQUENCE [LARGE SCALE GENOMIC DNA]</scope>
    <source>
        <strain evidence="2">Aeromonas sp. 8C</strain>
    </source>
</reference>
<keyword evidence="1" id="KW-0732">Signal</keyword>